<gene>
    <name evidence="2" type="ORF">SDC9_64199</name>
</gene>
<organism evidence="2">
    <name type="scientific">bioreactor metagenome</name>
    <dbReference type="NCBI Taxonomy" id="1076179"/>
    <lineage>
        <taxon>unclassified sequences</taxon>
        <taxon>metagenomes</taxon>
        <taxon>ecological metagenomes</taxon>
    </lineage>
</organism>
<dbReference type="Pfam" id="PF18761">
    <property type="entry name" value="Heliorhodopsin"/>
    <property type="match status" value="1"/>
</dbReference>
<accession>A0A644XNN4</accession>
<dbReference type="NCBIfam" id="NF038020">
    <property type="entry name" value="HeR"/>
    <property type="match status" value="1"/>
</dbReference>
<feature type="transmembrane region" description="Helical" evidence="1">
    <location>
        <begin position="180"/>
        <end position="201"/>
    </location>
</feature>
<dbReference type="InterPro" id="IPR041113">
    <property type="entry name" value="Heliorhodopsin"/>
</dbReference>
<sequence length="245" mass="27444">MGAVHLVQAVIMLFLATSVIQKIAEFQPTITQNYLTFNVATKSLESAGKALFQLPFGILVASFLFISAVAHGIIYLSGEKYIDGIRNGINKYRWFEYALSSSIMIVLISTLFGIYDIASLILIFVVNASMNLFGLVMEQLNFGAEKSKVKWGPFVWGSIAGIAPWVAILLYMFGTGNFDMVPWFVWAIVGTYFVAFNTFPINMVLQYKRVGKWKDYAYGERVYIVLSLVAKSFLAWLVLFGAMQP</sequence>
<evidence type="ECO:0000256" key="1">
    <source>
        <dbReference type="SAM" id="Phobius"/>
    </source>
</evidence>
<keyword evidence="1" id="KW-0812">Transmembrane</keyword>
<feature type="transmembrane region" description="Helical" evidence="1">
    <location>
        <begin position="121"/>
        <end position="142"/>
    </location>
</feature>
<feature type="transmembrane region" description="Helical" evidence="1">
    <location>
        <begin position="97"/>
        <end position="115"/>
    </location>
</feature>
<evidence type="ECO:0000313" key="2">
    <source>
        <dbReference type="EMBL" id="MPM17800.1"/>
    </source>
</evidence>
<feature type="transmembrane region" description="Helical" evidence="1">
    <location>
        <begin position="154"/>
        <end position="174"/>
    </location>
</feature>
<dbReference type="Gene3D" id="1.20.1070.10">
    <property type="entry name" value="Rhodopsin 7-helix transmembrane proteins"/>
    <property type="match status" value="1"/>
</dbReference>
<protein>
    <submittedName>
        <fullName evidence="2">Uncharacterized protein</fullName>
    </submittedName>
</protein>
<name>A0A644XNN4_9ZZZZ</name>
<dbReference type="EMBL" id="VSSQ01002863">
    <property type="protein sequence ID" value="MPM17800.1"/>
    <property type="molecule type" value="Genomic_DNA"/>
</dbReference>
<dbReference type="AlphaFoldDB" id="A0A644XNN4"/>
<feature type="transmembrane region" description="Helical" evidence="1">
    <location>
        <begin position="50"/>
        <end position="76"/>
    </location>
</feature>
<reference evidence="2" key="1">
    <citation type="submission" date="2019-08" db="EMBL/GenBank/DDBJ databases">
        <authorList>
            <person name="Kucharzyk K."/>
            <person name="Murdoch R.W."/>
            <person name="Higgins S."/>
            <person name="Loffler F."/>
        </authorList>
    </citation>
    <scope>NUCLEOTIDE SEQUENCE</scope>
</reference>
<feature type="transmembrane region" description="Helical" evidence="1">
    <location>
        <begin position="222"/>
        <end position="243"/>
    </location>
</feature>
<keyword evidence="1" id="KW-0472">Membrane</keyword>
<keyword evidence="1" id="KW-1133">Transmembrane helix</keyword>
<proteinExistence type="predicted"/>
<comment type="caution">
    <text evidence="2">The sequence shown here is derived from an EMBL/GenBank/DDBJ whole genome shotgun (WGS) entry which is preliminary data.</text>
</comment>